<dbReference type="InterPro" id="IPR001131">
    <property type="entry name" value="Peptidase_M24B_aminopep-P_CS"/>
</dbReference>
<gene>
    <name evidence="8" type="ORF">AVDCRST_MAG87-3331</name>
</gene>
<dbReference type="Gene3D" id="3.40.350.10">
    <property type="entry name" value="Creatinase/prolidase N-terminal domain"/>
    <property type="match status" value="1"/>
</dbReference>
<evidence type="ECO:0000259" key="6">
    <source>
        <dbReference type="Pfam" id="PF00557"/>
    </source>
</evidence>
<dbReference type="InterPro" id="IPR000587">
    <property type="entry name" value="Creatinase_N"/>
</dbReference>
<dbReference type="PROSITE" id="PS00491">
    <property type="entry name" value="PROLINE_PEPTIDASE"/>
    <property type="match status" value="1"/>
</dbReference>
<keyword evidence="4" id="KW-0482">Metalloprotease</keyword>
<dbReference type="Pfam" id="PF01321">
    <property type="entry name" value="Creatinase_N"/>
    <property type="match status" value="1"/>
</dbReference>
<dbReference type="GO" id="GO:0006508">
    <property type="term" value="P:proteolysis"/>
    <property type="evidence" value="ECO:0007669"/>
    <property type="project" value="UniProtKB-KW"/>
</dbReference>
<proteinExistence type="inferred from homology"/>
<evidence type="ECO:0000256" key="5">
    <source>
        <dbReference type="RuleBase" id="RU000590"/>
    </source>
</evidence>
<dbReference type="GO" id="GO:0046872">
    <property type="term" value="F:metal ion binding"/>
    <property type="evidence" value="ECO:0007669"/>
    <property type="project" value="UniProtKB-KW"/>
</dbReference>
<dbReference type="InterPro" id="IPR000994">
    <property type="entry name" value="Pept_M24"/>
</dbReference>
<dbReference type="SUPFAM" id="SSF53092">
    <property type="entry name" value="Creatinase/prolidase N-terminal domain"/>
    <property type="match status" value="1"/>
</dbReference>
<protein>
    <submittedName>
        <fullName evidence="8">Aminopeptidase YpdF (MP-, MA-, MS-, AP-, NP-specific)</fullName>
    </submittedName>
</protein>
<dbReference type="Gene3D" id="3.90.230.10">
    <property type="entry name" value="Creatinase/methionine aminopeptidase superfamily"/>
    <property type="match status" value="1"/>
</dbReference>
<dbReference type="PANTHER" id="PTHR46112:SF3">
    <property type="entry name" value="AMINOPEPTIDASE YPDF"/>
    <property type="match status" value="1"/>
</dbReference>
<dbReference type="EMBL" id="CADCWJ010000732">
    <property type="protein sequence ID" value="CAA9580850.1"/>
    <property type="molecule type" value="Genomic_DNA"/>
</dbReference>
<evidence type="ECO:0000256" key="4">
    <source>
        <dbReference type="ARBA" id="ARBA00023049"/>
    </source>
</evidence>
<dbReference type="GO" id="GO:0008237">
    <property type="term" value="F:metallopeptidase activity"/>
    <property type="evidence" value="ECO:0007669"/>
    <property type="project" value="UniProtKB-KW"/>
</dbReference>
<dbReference type="InterPro" id="IPR029149">
    <property type="entry name" value="Creatin/AminoP/Spt16_N"/>
</dbReference>
<dbReference type="PANTHER" id="PTHR46112">
    <property type="entry name" value="AMINOPEPTIDASE"/>
    <property type="match status" value="1"/>
</dbReference>
<dbReference type="SUPFAM" id="SSF55920">
    <property type="entry name" value="Creatinase/aminopeptidase"/>
    <property type="match status" value="1"/>
</dbReference>
<accession>A0A6J4VNM7</accession>
<dbReference type="Pfam" id="PF00557">
    <property type="entry name" value="Peptidase_M24"/>
    <property type="match status" value="1"/>
</dbReference>
<comment type="similarity">
    <text evidence="5">Belongs to the peptidase M24B family.</text>
</comment>
<dbReference type="GO" id="GO:0004177">
    <property type="term" value="F:aminopeptidase activity"/>
    <property type="evidence" value="ECO:0007669"/>
    <property type="project" value="UniProtKB-KW"/>
</dbReference>
<keyword evidence="8" id="KW-0031">Aminopeptidase</keyword>
<keyword evidence="2 5" id="KW-0479">Metal-binding</keyword>
<reference evidence="8" key="1">
    <citation type="submission" date="2020-02" db="EMBL/GenBank/DDBJ databases">
        <authorList>
            <person name="Meier V. D."/>
        </authorList>
    </citation>
    <scope>NUCLEOTIDE SEQUENCE</scope>
    <source>
        <strain evidence="8">AVDCRST_MAG87</strain>
    </source>
</reference>
<evidence type="ECO:0000256" key="2">
    <source>
        <dbReference type="ARBA" id="ARBA00022723"/>
    </source>
</evidence>
<evidence type="ECO:0000256" key="1">
    <source>
        <dbReference type="ARBA" id="ARBA00022670"/>
    </source>
</evidence>
<keyword evidence="3" id="KW-0378">Hydrolase</keyword>
<feature type="domain" description="Creatinase N-terminal" evidence="7">
    <location>
        <begin position="14"/>
        <end position="145"/>
    </location>
</feature>
<organism evidence="8">
    <name type="scientific">uncultured Thermomicrobiales bacterium</name>
    <dbReference type="NCBI Taxonomy" id="1645740"/>
    <lineage>
        <taxon>Bacteria</taxon>
        <taxon>Pseudomonadati</taxon>
        <taxon>Thermomicrobiota</taxon>
        <taxon>Thermomicrobia</taxon>
        <taxon>Thermomicrobiales</taxon>
        <taxon>environmental samples</taxon>
    </lineage>
</organism>
<dbReference type="InterPro" id="IPR036005">
    <property type="entry name" value="Creatinase/aminopeptidase-like"/>
</dbReference>
<feature type="domain" description="Peptidase M24" evidence="6">
    <location>
        <begin position="153"/>
        <end position="353"/>
    </location>
</feature>
<name>A0A6J4VNM7_9BACT</name>
<evidence type="ECO:0000259" key="7">
    <source>
        <dbReference type="Pfam" id="PF01321"/>
    </source>
</evidence>
<dbReference type="InterPro" id="IPR050659">
    <property type="entry name" value="Peptidase_M24B"/>
</dbReference>
<evidence type="ECO:0000256" key="3">
    <source>
        <dbReference type="ARBA" id="ARBA00022801"/>
    </source>
</evidence>
<evidence type="ECO:0000313" key="8">
    <source>
        <dbReference type="EMBL" id="CAA9580850.1"/>
    </source>
</evidence>
<dbReference type="AlphaFoldDB" id="A0A6J4VNM7"/>
<keyword evidence="1" id="KW-0645">Protease</keyword>
<sequence length="371" mass="40068">MPPPGTPHDLYANRIARLRKHMRATGVDMLLLGPSSDLFYLTGFDAHLSERLNLLVIASEGTPSLIVPVLEVPLVGAARRHVSVHPWADGEDAYELTARVIGDVAGKHVAVGNQLWSAFLLRIQARVGAATWTEATPLMRELRMIKDAVEIDLMSEVSRLTDEAWEAFIAGPPISGLSEREALARLTDLTAERGITKIWGICASGPNSASPHHATGERLIAEGDAVIFDWGGSLEGYQSDVTRTVCVGAPWDEFRTVYDVVLRANQAALDAVHPGVPIEELDRTARTLIADAGYGEAFIHRVGHGLGLDIHEEPYLTAGNDLPLAPGMVFSDEPGIYLAGKFGVRIEDTVLCTPDGGVRLNHATRELTALS</sequence>